<feature type="transmembrane region" description="Helical" evidence="7">
    <location>
        <begin position="139"/>
        <end position="161"/>
    </location>
</feature>
<dbReference type="AlphaFoldDB" id="A0A2G4YNV4"/>
<dbReference type="RefSeq" id="WP_099474342.1">
    <property type="nucleotide sequence ID" value="NZ_CP041025.1"/>
</dbReference>
<organism evidence="8 9">
    <name type="scientific">Paremcibacter congregatus</name>
    <dbReference type="NCBI Taxonomy" id="2043170"/>
    <lineage>
        <taxon>Bacteria</taxon>
        <taxon>Pseudomonadati</taxon>
        <taxon>Pseudomonadota</taxon>
        <taxon>Alphaproteobacteria</taxon>
        <taxon>Emcibacterales</taxon>
        <taxon>Emcibacteraceae</taxon>
        <taxon>Paremcibacter</taxon>
    </lineage>
</organism>
<dbReference type="Pfam" id="PF04610">
    <property type="entry name" value="TrbL"/>
    <property type="match status" value="1"/>
</dbReference>
<evidence type="ECO:0000256" key="7">
    <source>
        <dbReference type="SAM" id="Phobius"/>
    </source>
</evidence>
<dbReference type="NCBIfam" id="TIGR02783">
    <property type="entry name" value="TrbL_P"/>
    <property type="match status" value="1"/>
</dbReference>
<dbReference type="GO" id="GO:0030255">
    <property type="term" value="P:protein secretion by the type IV secretion system"/>
    <property type="evidence" value="ECO:0007669"/>
    <property type="project" value="InterPro"/>
</dbReference>
<evidence type="ECO:0000256" key="6">
    <source>
        <dbReference type="SAM" id="MobiDB-lite"/>
    </source>
</evidence>
<evidence type="ECO:0000313" key="8">
    <source>
        <dbReference type="EMBL" id="PHZ84012.1"/>
    </source>
</evidence>
<sequence length="437" mass="44731">MDDISIIDRFFNVFSSYIDSGFGLLGSEVAWLASALIVIDITLAGLFWAFDENKNVLSSLIKKILYVGFFALIINNFQLLSNIIFNSFSGLGLKATGSSVSAAELLQPGRIAATGFEAAYPILTQIGDLLGPVAFFENFILIIVLLFAWFLVVLAFFILAIQIFITILEFKITTLAGFVLIPFALWNKTSFLAERVLGGVISSGIKVMALAIIIGIGSLIFADFAAAMNGTEATLKNAMSLVLGALSLLGLSIFAPAIAAGLVSGAPQLGAGAAVGTVAAGGAAMAVGMGAGAMAAKGAASMASSAVNAGAKVAGQASGAYNLSKATSNAKTATGGMTSGIKGVGQSFANSVKQKASAPLNAVKESYSQGQRTAWETTGGGSSASAAPSSENTMPDWARRMKSAQAVKSAGTMSLHAMKDGDRPGSSANPSLNTNNE</sequence>
<dbReference type="NCBIfam" id="NF010449">
    <property type="entry name" value="PRK13875.1"/>
    <property type="match status" value="1"/>
</dbReference>
<evidence type="ECO:0000256" key="2">
    <source>
        <dbReference type="ARBA" id="ARBA00007802"/>
    </source>
</evidence>
<keyword evidence="5 7" id="KW-0472">Membrane</keyword>
<feature type="compositionally biased region" description="Polar residues" evidence="6">
    <location>
        <begin position="426"/>
        <end position="437"/>
    </location>
</feature>
<dbReference type="Proteomes" id="UP000229730">
    <property type="component" value="Unassembled WGS sequence"/>
</dbReference>
<feature type="transmembrane region" description="Helical" evidence="7">
    <location>
        <begin position="238"/>
        <end position="263"/>
    </location>
</feature>
<dbReference type="EMBL" id="PDEM01000028">
    <property type="protein sequence ID" value="PHZ84012.1"/>
    <property type="molecule type" value="Genomic_DNA"/>
</dbReference>
<dbReference type="InParanoid" id="A0A2G4YNV4"/>
<comment type="similarity">
    <text evidence="2">Belongs to the TrbL/VirB6 family.</text>
</comment>
<evidence type="ECO:0000256" key="1">
    <source>
        <dbReference type="ARBA" id="ARBA00004141"/>
    </source>
</evidence>
<feature type="compositionally biased region" description="Polar residues" evidence="6">
    <location>
        <begin position="366"/>
        <end position="376"/>
    </location>
</feature>
<feature type="transmembrane region" description="Helical" evidence="7">
    <location>
        <begin position="207"/>
        <end position="226"/>
    </location>
</feature>
<accession>A0A2G4YNV4</accession>
<keyword evidence="9" id="KW-1185">Reference proteome</keyword>
<feature type="region of interest" description="Disordered" evidence="6">
    <location>
        <begin position="359"/>
        <end position="437"/>
    </location>
</feature>
<evidence type="ECO:0000256" key="3">
    <source>
        <dbReference type="ARBA" id="ARBA00022692"/>
    </source>
</evidence>
<name>A0A2G4YNV4_9PROT</name>
<dbReference type="InterPro" id="IPR014150">
    <property type="entry name" value="Conjugal_tfr_TrbL"/>
</dbReference>
<feature type="transmembrane region" description="Helical" evidence="7">
    <location>
        <begin position="269"/>
        <end position="295"/>
    </location>
</feature>
<comment type="subcellular location">
    <subcellularLocation>
        <location evidence="1">Membrane</location>
        <topology evidence="1">Multi-pass membrane protein</topology>
    </subcellularLocation>
</comment>
<dbReference type="OrthoDB" id="9788052at2"/>
<keyword evidence="3 7" id="KW-0812">Transmembrane</keyword>
<dbReference type="InterPro" id="IPR007688">
    <property type="entry name" value="Conjugal_tfr_TrbL/VirB6"/>
</dbReference>
<evidence type="ECO:0000256" key="4">
    <source>
        <dbReference type="ARBA" id="ARBA00022989"/>
    </source>
</evidence>
<comment type="caution">
    <text evidence="8">The sequence shown here is derived from an EMBL/GenBank/DDBJ whole genome shotgun (WGS) entry which is preliminary data.</text>
</comment>
<dbReference type="GO" id="GO:0016020">
    <property type="term" value="C:membrane"/>
    <property type="evidence" value="ECO:0007669"/>
    <property type="project" value="UniProtKB-SubCell"/>
</dbReference>
<protein>
    <submittedName>
        <fullName evidence="8">P-type conjugative transfer protein TrbL</fullName>
    </submittedName>
</protein>
<feature type="transmembrane region" description="Helical" evidence="7">
    <location>
        <begin position="63"/>
        <end position="85"/>
    </location>
</feature>
<keyword evidence="4 7" id="KW-1133">Transmembrane helix</keyword>
<feature type="transmembrane region" description="Helical" evidence="7">
    <location>
        <begin position="168"/>
        <end position="187"/>
    </location>
</feature>
<evidence type="ECO:0000313" key="9">
    <source>
        <dbReference type="Proteomes" id="UP000229730"/>
    </source>
</evidence>
<gene>
    <name evidence="8" type="primary">trbL</name>
    <name evidence="8" type="ORF">CRD36_14020</name>
</gene>
<proteinExistence type="inferred from homology"/>
<evidence type="ECO:0000256" key="5">
    <source>
        <dbReference type="ARBA" id="ARBA00023136"/>
    </source>
</evidence>
<reference evidence="8 9" key="1">
    <citation type="submission" date="2017-10" db="EMBL/GenBank/DDBJ databases">
        <title>Frigbacter circumglobatus gen. nov. sp. nov., isolated from sediment cultured in situ.</title>
        <authorList>
            <person name="Zhao Z."/>
        </authorList>
    </citation>
    <scope>NUCLEOTIDE SEQUENCE [LARGE SCALE GENOMIC DNA]</scope>
    <source>
        <strain evidence="8 9">ZYL</strain>
    </source>
</reference>
<feature type="transmembrane region" description="Helical" evidence="7">
    <location>
        <begin position="29"/>
        <end position="51"/>
    </location>
</feature>